<dbReference type="PANTHER" id="PTHR11412:SF146">
    <property type="entry name" value="CD109 ANTIGEN"/>
    <property type="match status" value="1"/>
</dbReference>
<dbReference type="InterPro" id="IPR013783">
    <property type="entry name" value="Ig-like_fold"/>
</dbReference>
<reference evidence="7 8" key="1">
    <citation type="journal article" date="2019" name="PLoS Biol.">
        <title>Sex chromosomes control vertical transmission of feminizing Wolbachia symbionts in an isopod.</title>
        <authorList>
            <person name="Becking T."/>
            <person name="Chebbi M.A."/>
            <person name="Giraud I."/>
            <person name="Moumen B."/>
            <person name="Laverre T."/>
            <person name="Caubet Y."/>
            <person name="Peccoud J."/>
            <person name="Gilbert C."/>
            <person name="Cordaux R."/>
        </authorList>
    </citation>
    <scope>NUCLEOTIDE SEQUENCE [LARGE SCALE GENOMIC DNA]</scope>
    <source>
        <strain evidence="7">ANa2</strain>
        <tissue evidence="7">Whole body excluding digestive tract and cuticle</tissue>
    </source>
</reference>
<dbReference type="GO" id="GO:0005615">
    <property type="term" value="C:extracellular space"/>
    <property type="evidence" value="ECO:0007669"/>
    <property type="project" value="InterPro"/>
</dbReference>
<keyword evidence="2" id="KW-0812">Transmembrane</keyword>
<dbReference type="SUPFAM" id="SSF48239">
    <property type="entry name" value="Terpenoid cyclases/Protein prenyltransferases"/>
    <property type="match status" value="1"/>
</dbReference>
<dbReference type="CDD" id="cd00112">
    <property type="entry name" value="LDLa"/>
    <property type="match status" value="1"/>
</dbReference>
<dbReference type="InterPro" id="IPR036595">
    <property type="entry name" value="A-macroglobulin_rcpt-bd_sf"/>
</dbReference>
<dbReference type="Gene3D" id="1.50.10.20">
    <property type="match status" value="1"/>
</dbReference>
<keyword evidence="2" id="KW-1133">Transmembrane helix</keyword>
<dbReference type="Gene3D" id="2.60.40.1930">
    <property type="match status" value="2"/>
</dbReference>
<feature type="signal peptide" evidence="3">
    <location>
        <begin position="1"/>
        <end position="20"/>
    </location>
</feature>
<dbReference type="InterPro" id="IPR011625">
    <property type="entry name" value="A2M_N_BRD"/>
</dbReference>
<evidence type="ECO:0000259" key="6">
    <source>
        <dbReference type="SMART" id="SM01361"/>
    </source>
</evidence>
<dbReference type="SMART" id="SM01361">
    <property type="entry name" value="A2M_recep"/>
    <property type="match status" value="1"/>
</dbReference>
<dbReference type="PANTHER" id="PTHR11412">
    <property type="entry name" value="MACROGLOBULIN / COMPLEMENT"/>
    <property type="match status" value="1"/>
</dbReference>
<dbReference type="InterPro" id="IPR011626">
    <property type="entry name" value="Alpha-macroglobulin_TED"/>
</dbReference>
<proteinExistence type="predicted"/>
<feature type="transmembrane region" description="Helical" evidence="2">
    <location>
        <begin position="1524"/>
        <end position="1541"/>
    </location>
</feature>
<evidence type="ECO:0000313" key="8">
    <source>
        <dbReference type="Proteomes" id="UP000326759"/>
    </source>
</evidence>
<feature type="domain" description="Alpha-2-macroglobulin" evidence="5">
    <location>
        <begin position="729"/>
        <end position="818"/>
    </location>
</feature>
<dbReference type="Gene3D" id="2.60.40.2950">
    <property type="match status" value="1"/>
</dbReference>
<dbReference type="InterPro" id="IPR002890">
    <property type="entry name" value="MG2"/>
</dbReference>
<dbReference type="Pfam" id="PF00207">
    <property type="entry name" value="A2M"/>
    <property type="match status" value="1"/>
</dbReference>
<dbReference type="InterPro" id="IPR050473">
    <property type="entry name" value="A2M/Complement_sys"/>
</dbReference>
<dbReference type="SMART" id="SM01360">
    <property type="entry name" value="A2M"/>
    <property type="match status" value="1"/>
</dbReference>
<protein>
    <submittedName>
        <fullName evidence="7">Antigen</fullName>
    </submittedName>
</protein>
<dbReference type="Pfam" id="PF07703">
    <property type="entry name" value="A2M_BRD"/>
    <property type="match status" value="1"/>
</dbReference>
<dbReference type="InterPro" id="IPR009048">
    <property type="entry name" value="A-macroglobulin_rcpt-bd"/>
</dbReference>
<keyword evidence="8" id="KW-1185">Reference proteome</keyword>
<organism evidence="7 8">
    <name type="scientific">Armadillidium nasatum</name>
    <dbReference type="NCBI Taxonomy" id="96803"/>
    <lineage>
        <taxon>Eukaryota</taxon>
        <taxon>Metazoa</taxon>
        <taxon>Ecdysozoa</taxon>
        <taxon>Arthropoda</taxon>
        <taxon>Crustacea</taxon>
        <taxon>Multicrustacea</taxon>
        <taxon>Malacostraca</taxon>
        <taxon>Eumalacostraca</taxon>
        <taxon>Peracarida</taxon>
        <taxon>Isopoda</taxon>
        <taxon>Oniscidea</taxon>
        <taxon>Crinocheta</taxon>
        <taxon>Armadillidiidae</taxon>
        <taxon>Armadillidium</taxon>
    </lineage>
</organism>
<dbReference type="InterPro" id="IPR002172">
    <property type="entry name" value="LDrepeatLR_classA_rpt"/>
</dbReference>
<keyword evidence="2" id="KW-0472">Membrane</keyword>
<dbReference type="SUPFAM" id="SSF49410">
    <property type="entry name" value="Alpha-macroglobulin receptor domain"/>
    <property type="match status" value="1"/>
</dbReference>
<gene>
    <name evidence="7" type="ORF">Anas_11945</name>
</gene>
<evidence type="ECO:0000259" key="4">
    <source>
        <dbReference type="SMART" id="SM01359"/>
    </source>
</evidence>
<dbReference type="GO" id="GO:0004866">
    <property type="term" value="F:endopeptidase inhibitor activity"/>
    <property type="evidence" value="ECO:0007669"/>
    <property type="project" value="InterPro"/>
</dbReference>
<name>A0A5N5T7C6_9CRUS</name>
<dbReference type="InterPro" id="IPR001599">
    <property type="entry name" value="Macroglobln_a2"/>
</dbReference>
<evidence type="ECO:0000313" key="7">
    <source>
        <dbReference type="EMBL" id="KAB7502079.1"/>
    </source>
</evidence>
<feature type="chain" id="PRO_5024437097" evidence="3">
    <location>
        <begin position="21"/>
        <end position="1553"/>
    </location>
</feature>
<dbReference type="Pfam" id="PF07677">
    <property type="entry name" value="A2M_recep"/>
    <property type="match status" value="1"/>
</dbReference>
<dbReference type="InterPro" id="IPR008930">
    <property type="entry name" value="Terpenoid_cyclase/PrenylTrfase"/>
</dbReference>
<dbReference type="Gene3D" id="2.60.40.10">
    <property type="entry name" value="Immunoglobulins"/>
    <property type="match status" value="1"/>
</dbReference>
<keyword evidence="1" id="KW-1015">Disulfide bond</keyword>
<dbReference type="Proteomes" id="UP000326759">
    <property type="component" value="Unassembled WGS sequence"/>
</dbReference>
<dbReference type="Pfam" id="PF01835">
    <property type="entry name" value="MG2"/>
    <property type="match status" value="1"/>
</dbReference>
<dbReference type="Gene3D" id="2.60.40.690">
    <property type="entry name" value="Alpha-macroglobulin, receptor-binding domain"/>
    <property type="match status" value="1"/>
</dbReference>
<feature type="domain" description="Alpha-macroglobulin receptor-binding" evidence="6">
    <location>
        <begin position="1391"/>
        <end position="1491"/>
    </location>
</feature>
<evidence type="ECO:0000256" key="2">
    <source>
        <dbReference type="SAM" id="Phobius"/>
    </source>
</evidence>
<dbReference type="EMBL" id="SEYY01008630">
    <property type="protein sequence ID" value="KAB7502079.1"/>
    <property type="molecule type" value="Genomic_DNA"/>
</dbReference>
<dbReference type="OrthoDB" id="6359008at2759"/>
<accession>A0A5N5T7C6</accession>
<evidence type="ECO:0000259" key="5">
    <source>
        <dbReference type="SMART" id="SM01360"/>
    </source>
</evidence>
<evidence type="ECO:0000256" key="3">
    <source>
        <dbReference type="SAM" id="SignalP"/>
    </source>
</evidence>
<feature type="domain" description="Alpha-2-macroglobulin bait region" evidence="4">
    <location>
        <begin position="449"/>
        <end position="581"/>
    </location>
</feature>
<keyword evidence="3" id="KW-0732">Signal</keyword>
<evidence type="ECO:0000256" key="1">
    <source>
        <dbReference type="ARBA" id="ARBA00023157"/>
    </source>
</evidence>
<comment type="caution">
    <text evidence="7">The sequence shown here is derived from an EMBL/GenBank/DDBJ whole genome shotgun (WGS) entry which is preliminary data.</text>
</comment>
<dbReference type="Pfam" id="PF07678">
    <property type="entry name" value="TED_complement"/>
    <property type="match status" value="1"/>
</dbReference>
<dbReference type="SMART" id="SM01359">
    <property type="entry name" value="A2M_N_2"/>
    <property type="match status" value="1"/>
</dbReference>
<sequence>MNSLFFYFLLLCSIISSIKCQSRPTAPNSVNLNERGTHLILASKIVRPSSVYRCMVSILYVDHPVNVRASMQRDGVEIASGKADIIKGSPEPILLNVPKTVADGKYVLRVEGNVPGSTGGTIFLNETELYFSTRFLTVLMQTSRPVYTGDQHVRFRIILLTTELKPYDDPVDVYILDPDGYAMRRWPSRPTNVGVISMSFKLPFLPKSGWWKLRAVVNGQVEEKIFRVEKWYTPRFEFKGLHYFNFSMYEVSRRFAKLDGAEVRVEAEVMDTFLSLNHTGFSYSKIINSSVNCRFIGSPPFVFKPGMPFYGTVAVSYHDLQPLSREKLERSRLVIRADSVTASGKRIPNIVVPHLSEEREINKQLEKALDERKRLNYYKIYYGKDYYQYTTEPPYSSSNSLNFNYMDEDQLVAARIELLLNRSQYEDYRSKGFYQFKIDVPDDTSALTLSVTYADDEGDTAGAQVELLPFYSEKVMAKNMILYASRENIDSSSQASVKTISIPVSSEMAPSFTIVVYYMTQENEIISDSLTVPVDSISRHKVRLHINMDKDHTLNTVEMGTYSSAGSFFGISGTRNYTYAMQGGNELSHSSVLETLHSFTNQTRPIHKMVWRSREGFSAEKTAYFITNNYGPDPNRTFLFNNLVVFTDAHIGVLPGYKNNYCNESDGYSYCLIAGCYLTRNKCNGIRNCADGFDEVGCENELEDVMHDFRINQFSRFFELYDARDGDWTWIDTNIGHKGYEVNTIPLPRVDDSYIVNAFSMSPTYGFGLIEAPQEFLSLPPIYMKAEMPDSCRRGETVGLRTVIFNTTPREHMIMVIVHGSDYHRIVKVEAKGIVEYYKPRTEAGDHQHLLTVDPFSATDVVFPIAPLPDHGNITIRVSTISQIGRDERNLSLRIEPEGATINRHTSILFDLKNRALAYEYLDIILDESYQIPLKILRRFVAGSTVGHVSLCGDVVGPSFPNGGPVDTVQMVRKILRGTEASMFNFGANLWTLHYLRLTNQLDYSKHFPIFEHLNVELAAIMYRFDRDGSFRMWDTAEPSVWLTALTTRTVHQAQFQDWENLIYIEPYIVSKAVSWLLKYQTDEGSFMEYGNYQKIPLSHTIYSMPTKFGNTRPLNISLTAHVLITLQQTVDSLQGDTRTKVNGARYGAVRFLERHLHQIKDPYELAVVAYALSVSNSGEKEVAYSLLNKIKREENGLIYWSRKKIETNKRIRENNQRSLLQPKFEEEYDAHAIEATSYALLVYLIREGVTFDQNRIVDWLNAMRLHDGGFTSTVDTLIALQALTEYSYRARLRDITDMRIEIEISGEAGEGRKPHEVRIANSSVSEMSVINIDKVWGLVSVIGRGAGQAILQLDVGYGVDWYGVRKRPPVNAFDMTVRERWINLKERNNSAAAVIEIENPTGYVVYQLDAEKTIKIAQKSSFPSIRDVIGGHSDFYQTKTVWFFDYIPGNESWCFEYKIRRWYPVANMTRVRMATIYEQYQPERFQMVMFNSTTNSLDVCEVCASYQCPYCPIYSFAMKNSEISWLLVISSFVIIFCNYTKDKRFSIYWLSF</sequence>